<dbReference type="GO" id="GO:0036312">
    <property type="term" value="F:phosphatidylinositol 3-kinase regulatory subunit binding"/>
    <property type="evidence" value="ECO:0007669"/>
    <property type="project" value="TreeGrafter"/>
</dbReference>
<dbReference type="PROSITE" id="PS51376">
    <property type="entry name" value="DBB"/>
    <property type="match status" value="1"/>
</dbReference>
<dbReference type="GO" id="GO:0005102">
    <property type="term" value="F:signaling receptor binding"/>
    <property type="evidence" value="ECO:0007669"/>
    <property type="project" value="TreeGrafter"/>
</dbReference>
<dbReference type="InterPro" id="IPR017893">
    <property type="entry name" value="DBB_domain"/>
</dbReference>
<protein>
    <recommendedName>
        <fullName evidence="3">DBB domain-containing protein</fullName>
    </recommendedName>
</protein>
<sequence length="833" mass="94101">MTESVASACRVQCEVLIVHLTEAEEWAKYLQNVLKSSRRFPKKSIVLHALDPSSALLWQESAVFNGSKCIVLMLSMGFLDLQDNSEVWKTFQRAFHPPDKMVLLFCGVSDWDIPEQFCESWHMWRKLYADDDPAVYISTIQDVISEYERFSCTPCEAGGIEGDVGALTEKAPDVIPEQECAVVEESPTHSAGSTHETGITIQPSRIQCGSQVTIYIILKCKLDNKGKAEVEFSCKDCAPKREAGTFENDYTISVKSPDMPSGSVLASVYLNDSVICSMPVTYYTGMAEVSRYLENIANPLEFMCQAFNITSKSTEALDSLLTSSLKSRIPASGLHLFGVSQVEEENMSSYQRNEELPTLLHFAAKYGLKKLATVLLQCPGALQAYSVVNKYGDYPNNIAEKNSFSDLRQFMDEYVETADMLKSHIKESITQEGDEDVYESMSAASRDILLKYSMNPGCKEDIYESMMELDPECIEDLYEDMEKAQQQSLNPEEAMLRKFFLGKTDRCSDPEEEEEERRREEENAENWEEEEDPYNLCNPEDIYDTVDEHASYIPEIINRPPAPIPRPSITAEPEEQKTYISRVFSNNQPLGKEKTPMPGGPAPPGLVRDRLSTSTYDPYAGMRTPGQRQLISLQERVKVGTINVDEAVQEFKAWQLDQERRSQSLRFQQENLKRLRDSITRRHKEQGKTELEITAPLQHRPSRGELSLECAVYEPTPRQVTQPPPSAPPSRTIQRGSWQTGSTSSTSSSGSNRLSTLSYSSGAECDFEESVDLNPPPRPPRHLEPPPRIPPRLPERIPENPMKDRYTPCPSRALPQRPPQRAFSPPPIPRRTR</sequence>
<evidence type="ECO:0000313" key="4">
    <source>
        <dbReference type="EMBL" id="KAG7462777.1"/>
    </source>
</evidence>
<dbReference type="Gene3D" id="3.40.50.10140">
    <property type="entry name" value="Toll/interleukin-1 receptor homology (TIR) domain"/>
    <property type="match status" value="1"/>
</dbReference>
<feature type="compositionally biased region" description="Basic and acidic residues" evidence="2">
    <location>
        <begin position="679"/>
        <end position="691"/>
    </location>
</feature>
<dbReference type="AlphaFoldDB" id="A0A9D3PQL7"/>
<dbReference type="SMART" id="SM01282">
    <property type="entry name" value="DBB"/>
    <property type="match status" value="1"/>
</dbReference>
<proteinExistence type="predicted"/>
<dbReference type="PANTHER" id="PTHR16267">
    <property type="entry name" value="BANK1/PIK3AP1 FAMILY MEMBER"/>
    <property type="match status" value="1"/>
</dbReference>
<dbReference type="Pfam" id="PF14545">
    <property type="entry name" value="DBB"/>
    <property type="match status" value="1"/>
</dbReference>
<dbReference type="InterPro" id="IPR052446">
    <property type="entry name" value="B-cell_PI3K-Signaling_Adptrs"/>
</dbReference>
<feature type="compositionally biased region" description="Acidic residues" evidence="2">
    <location>
        <begin position="522"/>
        <end position="533"/>
    </location>
</feature>
<dbReference type="PANTHER" id="PTHR16267:SF12">
    <property type="entry name" value="PHOSPHOINOSITIDE 3-KINASE ADAPTER PROTEIN 1"/>
    <property type="match status" value="1"/>
</dbReference>
<accession>A0A9D3PQL7</accession>
<dbReference type="OrthoDB" id="8192811at2759"/>
<dbReference type="Pfam" id="PF18567">
    <property type="entry name" value="TIR_3"/>
    <property type="match status" value="1"/>
</dbReference>
<dbReference type="InterPro" id="IPR035897">
    <property type="entry name" value="Toll_tir_struct_dom_sf"/>
</dbReference>
<evidence type="ECO:0000313" key="5">
    <source>
        <dbReference type="Proteomes" id="UP001046870"/>
    </source>
</evidence>
<feature type="domain" description="DBB" evidence="3">
    <location>
        <begin position="201"/>
        <end position="337"/>
    </location>
</feature>
<dbReference type="EMBL" id="JAFDVH010000016">
    <property type="protein sequence ID" value="KAG7462777.1"/>
    <property type="molecule type" value="Genomic_DNA"/>
</dbReference>
<feature type="compositionally biased region" description="Low complexity" evidence="2">
    <location>
        <begin position="736"/>
        <end position="762"/>
    </location>
</feature>
<evidence type="ECO:0000256" key="2">
    <source>
        <dbReference type="SAM" id="MobiDB-lite"/>
    </source>
</evidence>
<gene>
    <name evidence="4" type="ORF">MATL_G00188370</name>
</gene>
<keyword evidence="1" id="KW-0597">Phosphoprotein</keyword>
<keyword evidence="5" id="KW-1185">Reference proteome</keyword>
<organism evidence="4 5">
    <name type="scientific">Megalops atlanticus</name>
    <name type="common">Tarpon</name>
    <name type="synonym">Clupea gigantea</name>
    <dbReference type="NCBI Taxonomy" id="7932"/>
    <lineage>
        <taxon>Eukaryota</taxon>
        <taxon>Metazoa</taxon>
        <taxon>Chordata</taxon>
        <taxon>Craniata</taxon>
        <taxon>Vertebrata</taxon>
        <taxon>Euteleostomi</taxon>
        <taxon>Actinopterygii</taxon>
        <taxon>Neopterygii</taxon>
        <taxon>Teleostei</taxon>
        <taxon>Elopiformes</taxon>
        <taxon>Megalopidae</taxon>
        <taxon>Megalops</taxon>
    </lineage>
</organism>
<dbReference type="Proteomes" id="UP001046870">
    <property type="component" value="Chromosome 16"/>
</dbReference>
<feature type="region of interest" description="Disordered" evidence="2">
    <location>
        <begin position="679"/>
        <end position="833"/>
    </location>
</feature>
<comment type="caution">
    <text evidence="4">The sequence shown here is derived from an EMBL/GenBank/DDBJ whole genome shotgun (WGS) entry which is preliminary data.</text>
</comment>
<dbReference type="InterPro" id="IPR041340">
    <property type="entry name" value="PIK3AP1_TIR"/>
</dbReference>
<feature type="compositionally biased region" description="Basic and acidic residues" evidence="2">
    <location>
        <begin position="793"/>
        <end position="806"/>
    </location>
</feature>
<feature type="region of interest" description="Disordered" evidence="2">
    <location>
        <begin position="502"/>
        <end position="536"/>
    </location>
</feature>
<feature type="region of interest" description="Disordered" evidence="2">
    <location>
        <begin position="587"/>
        <end position="623"/>
    </location>
</feature>
<dbReference type="GO" id="GO:0005829">
    <property type="term" value="C:cytosol"/>
    <property type="evidence" value="ECO:0007669"/>
    <property type="project" value="TreeGrafter"/>
</dbReference>
<evidence type="ECO:0000256" key="1">
    <source>
        <dbReference type="ARBA" id="ARBA00022553"/>
    </source>
</evidence>
<evidence type="ECO:0000259" key="3">
    <source>
        <dbReference type="PROSITE" id="PS51376"/>
    </source>
</evidence>
<feature type="compositionally biased region" description="Pro residues" evidence="2">
    <location>
        <begin position="824"/>
        <end position="833"/>
    </location>
</feature>
<name>A0A9D3PQL7_MEGAT</name>
<reference evidence="4" key="1">
    <citation type="submission" date="2021-01" db="EMBL/GenBank/DDBJ databases">
        <authorList>
            <person name="Zahm M."/>
            <person name="Roques C."/>
            <person name="Cabau C."/>
            <person name="Klopp C."/>
            <person name="Donnadieu C."/>
            <person name="Jouanno E."/>
            <person name="Lampietro C."/>
            <person name="Louis A."/>
            <person name="Herpin A."/>
            <person name="Echchiki A."/>
            <person name="Berthelot C."/>
            <person name="Parey E."/>
            <person name="Roest-Crollius H."/>
            <person name="Braasch I."/>
            <person name="Postlethwait J."/>
            <person name="Bobe J."/>
            <person name="Montfort J."/>
            <person name="Bouchez O."/>
            <person name="Begum T."/>
            <person name="Mejri S."/>
            <person name="Adams A."/>
            <person name="Chen W.-J."/>
            <person name="Guiguen Y."/>
        </authorList>
    </citation>
    <scope>NUCLEOTIDE SEQUENCE</scope>
    <source>
        <strain evidence="4">YG-15Mar2019-1</strain>
        <tissue evidence="4">Brain</tissue>
    </source>
</reference>